<dbReference type="OrthoDB" id="443402at2759"/>
<dbReference type="GeneID" id="20819400"/>
<evidence type="ECO:0008006" key="2">
    <source>
        <dbReference type="Google" id="ProtNLM"/>
    </source>
</evidence>
<evidence type="ECO:0000313" key="1">
    <source>
        <dbReference type="EMBL" id="ETV65985.1"/>
    </source>
</evidence>
<accession>W4FET8</accession>
<protein>
    <recommendedName>
        <fullName evidence="2">Methyltransferase domain-containing protein</fullName>
    </recommendedName>
</protein>
<dbReference type="EMBL" id="KI913219">
    <property type="protein sequence ID" value="ETV65985.1"/>
    <property type="molecule type" value="Genomic_DNA"/>
</dbReference>
<dbReference type="VEuPathDB" id="FungiDB:H257_17404"/>
<dbReference type="Gene3D" id="3.40.50.150">
    <property type="entry name" value="Vaccinia Virus protein VP39"/>
    <property type="match status" value="1"/>
</dbReference>
<dbReference type="AlphaFoldDB" id="W4FET8"/>
<dbReference type="InterPro" id="IPR029063">
    <property type="entry name" value="SAM-dependent_MTases_sf"/>
</dbReference>
<organism evidence="1">
    <name type="scientific">Aphanomyces astaci</name>
    <name type="common">Crayfish plague agent</name>
    <dbReference type="NCBI Taxonomy" id="112090"/>
    <lineage>
        <taxon>Eukaryota</taxon>
        <taxon>Sar</taxon>
        <taxon>Stramenopiles</taxon>
        <taxon>Oomycota</taxon>
        <taxon>Saprolegniomycetes</taxon>
        <taxon>Saprolegniales</taxon>
        <taxon>Verrucalvaceae</taxon>
        <taxon>Aphanomyces</taxon>
    </lineage>
</organism>
<proteinExistence type="predicted"/>
<name>W4FET8_APHAT</name>
<gene>
    <name evidence="1" type="ORF">H257_17404</name>
</gene>
<dbReference type="RefSeq" id="XP_009844504.1">
    <property type="nucleotide sequence ID" value="XM_009846202.1"/>
</dbReference>
<dbReference type="SUPFAM" id="SSF53335">
    <property type="entry name" value="S-adenosyl-L-methionine-dependent methyltransferases"/>
    <property type="match status" value="1"/>
</dbReference>
<reference evidence="1" key="1">
    <citation type="submission" date="2013-12" db="EMBL/GenBank/DDBJ databases">
        <title>The Genome Sequence of Aphanomyces astaci APO3.</title>
        <authorList>
            <consortium name="The Broad Institute Genomics Platform"/>
            <person name="Russ C."/>
            <person name="Tyler B."/>
            <person name="van West P."/>
            <person name="Dieguez-Uribeondo J."/>
            <person name="Young S.K."/>
            <person name="Zeng Q."/>
            <person name="Gargeya S."/>
            <person name="Fitzgerald M."/>
            <person name="Abouelleil A."/>
            <person name="Alvarado L."/>
            <person name="Chapman S.B."/>
            <person name="Gainer-Dewar J."/>
            <person name="Goldberg J."/>
            <person name="Griggs A."/>
            <person name="Gujja S."/>
            <person name="Hansen M."/>
            <person name="Howarth C."/>
            <person name="Imamovic A."/>
            <person name="Ireland A."/>
            <person name="Larimer J."/>
            <person name="McCowan C."/>
            <person name="Murphy C."/>
            <person name="Pearson M."/>
            <person name="Poon T.W."/>
            <person name="Priest M."/>
            <person name="Roberts A."/>
            <person name="Saif S."/>
            <person name="Shea T."/>
            <person name="Sykes S."/>
            <person name="Wortman J."/>
            <person name="Nusbaum C."/>
            <person name="Birren B."/>
        </authorList>
    </citation>
    <scope>NUCLEOTIDE SEQUENCE [LARGE SCALE GENOMIC DNA]</scope>
    <source>
        <strain evidence="1">APO3</strain>
    </source>
</reference>
<sequence length="306" mass="33384">MTCDGDGAEYGGAVPIDGSFTENSFEKLYKMANLNPSSIFLDVGCSARRACLYARAAFKCALVLGIDVARLRLANACGNILANKIDRMFLLHLPVEHFQYLDPATHVYCYNEGMPPDFAFAIMAVSCELAKCLAKCGGGKFNDCVQENNTETVEPVAYHPPMSSLCALDGKLFDEYIRQLQAHLVGNAPVSFYALLKKRYRDPCCSYTAGSNPALLSGDALDESSFWGRFATVLFCNNVKFAPPDNLKLQNRIQDAKNLRISSEVAAPPTVVIDLTETPDPQAPPVYIELGRESYSSTLTATKSTA</sequence>